<comment type="caution">
    <text evidence="1">The sequence shown here is derived from an EMBL/GenBank/DDBJ whole genome shotgun (WGS) entry which is preliminary data.</text>
</comment>
<dbReference type="EMBL" id="VDCQ01000008">
    <property type="protein sequence ID" value="TNJ66863.1"/>
    <property type="molecule type" value="Genomic_DNA"/>
</dbReference>
<evidence type="ECO:0008006" key="3">
    <source>
        <dbReference type="Google" id="ProtNLM"/>
    </source>
</evidence>
<dbReference type="AlphaFoldDB" id="A0A5C4TCR3"/>
<proteinExistence type="predicted"/>
<accession>A0A5C4TCR3</accession>
<organism evidence="1 2">
    <name type="scientific">Paenibacillus hemerocallicola</name>
    <dbReference type="NCBI Taxonomy" id="1172614"/>
    <lineage>
        <taxon>Bacteria</taxon>
        <taxon>Bacillati</taxon>
        <taxon>Bacillota</taxon>
        <taxon>Bacilli</taxon>
        <taxon>Bacillales</taxon>
        <taxon>Paenibacillaceae</taxon>
        <taxon>Paenibacillus</taxon>
    </lineage>
</organism>
<name>A0A5C4TCR3_9BACL</name>
<evidence type="ECO:0000313" key="1">
    <source>
        <dbReference type="EMBL" id="TNJ66863.1"/>
    </source>
</evidence>
<keyword evidence="2" id="KW-1185">Reference proteome</keyword>
<evidence type="ECO:0000313" key="2">
    <source>
        <dbReference type="Proteomes" id="UP000307943"/>
    </source>
</evidence>
<gene>
    <name evidence="1" type="ORF">FE784_08310</name>
</gene>
<dbReference type="OrthoDB" id="2618637at2"/>
<sequence length="117" mass="12264">MADLILPRSMVITNTITNYFMTAPTAIALAAATPVDIGIGPQTWLTDTGATAAAFIDVSVPVAGHQYAYELYIDGQKQEEGLITDATATVLELTSATAGTIPQFARIVYTIVDIGTA</sequence>
<dbReference type="Proteomes" id="UP000307943">
    <property type="component" value="Unassembled WGS sequence"/>
</dbReference>
<dbReference type="RefSeq" id="WP_139601667.1">
    <property type="nucleotide sequence ID" value="NZ_VDCQ01000008.1"/>
</dbReference>
<reference evidence="1 2" key="1">
    <citation type="submission" date="2019-05" db="EMBL/GenBank/DDBJ databases">
        <title>We sequenced the genome of Paenibacillus hemerocallicola KCTC 33185 for further insight into its adaptation and study the phylogeny of Paenibacillus.</title>
        <authorList>
            <person name="Narsing Rao M.P."/>
        </authorList>
    </citation>
    <scope>NUCLEOTIDE SEQUENCE [LARGE SCALE GENOMIC DNA]</scope>
    <source>
        <strain evidence="1 2">KCTC 33185</strain>
    </source>
</reference>
<protein>
    <recommendedName>
        <fullName evidence="3">DUF4183 domain-containing protein</fullName>
    </recommendedName>
</protein>